<keyword evidence="2" id="KW-1185">Reference proteome</keyword>
<evidence type="ECO:0000313" key="2">
    <source>
        <dbReference type="Proteomes" id="UP000326678"/>
    </source>
</evidence>
<gene>
    <name evidence="1" type="ORF">GXM_08494</name>
</gene>
<dbReference type="RefSeq" id="WP_152591719.1">
    <property type="nucleotide sequence ID" value="NZ_CP045227.1"/>
</dbReference>
<dbReference type="KEGG" id="nsh:GXM_08494"/>
<dbReference type="EMBL" id="CP045227">
    <property type="protein sequence ID" value="QFS51000.1"/>
    <property type="molecule type" value="Genomic_DNA"/>
</dbReference>
<sequence>MIEPSKIITSPPEICYWIDTSRIGVKPCAKIRFTSKLLEKPLLRENLKQDSVLKNLSVIRQPNATN</sequence>
<name>A0A5P8WEH4_9NOSO</name>
<organism evidence="1 2">
    <name type="scientific">Nostoc sphaeroides CCNUC1</name>
    <dbReference type="NCBI Taxonomy" id="2653204"/>
    <lineage>
        <taxon>Bacteria</taxon>
        <taxon>Bacillati</taxon>
        <taxon>Cyanobacteriota</taxon>
        <taxon>Cyanophyceae</taxon>
        <taxon>Nostocales</taxon>
        <taxon>Nostocaceae</taxon>
        <taxon>Nostoc</taxon>
    </lineage>
</organism>
<evidence type="ECO:0000313" key="1">
    <source>
        <dbReference type="EMBL" id="QFS51000.1"/>
    </source>
</evidence>
<dbReference type="Proteomes" id="UP000326678">
    <property type="component" value="Chromosome Gxm2"/>
</dbReference>
<dbReference type="AlphaFoldDB" id="A0A5P8WEH4"/>
<reference evidence="1 2" key="1">
    <citation type="submission" date="2019-10" db="EMBL/GenBank/DDBJ databases">
        <title>Genomic and transcriptomic insights into the perfect genentic adaptation of a filamentous nitrogen-fixing cyanobacterium to rice fields.</title>
        <authorList>
            <person name="Chen Z."/>
        </authorList>
    </citation>
    <scope>NUCLEOTIDE SEQUENCE [LARGE SCALE GENOMIC DNA]</scope>
    <source>
        <strain evidence="1">CCNUC1</strain>
    </source>
</reference>
<proteinExistence type="predicted"/>
<protein>
    <submittedName>
        <fullName evidence="1">Uncharacterized protein</fullName>
    </submittedName>
</protein>
<accession>A0A5P8WEH4</accession>